<accession>A0A2S9YB53</accession>
<keyword evidence="3" id="KW-1185">Reference proteome</keyword>
<dbReference type="AlphaFoldDB" id="A0A2S9YB53"/>
<evidence type="ECO:0000256" key="1">
    <source>
        <dbReference type="SAM" id="MobiDB-lite"/>
    </source>
</evidence>
<evidence type="ECO:0000313" key="2">
    <source>
        <dbReference type="EMBL" id="PRQ02347.1"/>
    </source>
</evidence>
<proteinExistence type="predicted"/>
<dbReference type="Proteomes" id="UP000237968">
    <property type="component" value="Unassembled WGS sequence"/>
</dbReference>
<sequence>MVLGPVGGGCSSFEAPGGFEDDLDDGDPPPPDLLQPECDPRRLDECEAGQKCSHLVDPDLGPINRCVELSGEGVEGEACERVGDTDTCAKHHICWATDAEGIGTCVAFCTSTLVCEDPLAICSVSTGGLLSLCLPKCDPLIQDCAEGFGCYPDDYERWSCDRDQSGAAGAHGDACACLNCCDPGLMCMSGALVDAEGCGLDGAPGCCGAICTLDEAAAVEGQCPSEAERCEPFYESDAVLMGYEQVGLCQL</sequence>
<dbReference type="EMBL" id="PVNK01000122">
    <property type="protein sequence ID" value="PRQ02347.1"/>
    <property type="molecule type" value="Genomic_DNA"/>
</dbReference>
<organism evidence="2 3">
    <name type="scientific">Enhygromyxa salina</name>
    <dbReference type="NCBI Taxonomy" id="215803"/>
    <lineage>
        <taxon>Bacteria</taxon>
        <taxon>Pseudomonadati</taxon>
        <taxon>Myxococcota</taxon>
        <taxon>Polyangia</taxon>
        <taxon>Nannocystales</taxon>
        <taxon>Nannocystaceae</taxon>
        <taxon>Enhygromyxa</taxon>
    </lineage>
</organism>
<protein>
    <submittedName>
        <fullName evidence="2">Uncharacterized protein</fullName>
    </submittedName>
</protein>
<feature type="compositionally biased region" description="Gly residues" evidence="1">
    <location>
        <begin position="1"/>
        <end position="10"/>
    </location>
</feature>
<comment type="caution">
    <text evidence="2">The sequence shown here is derived from an EMBL/GenBank/DDBJ whole genome shotgun (WGS) entry which is preliminary data.</text>
</comment>
<name>A0A2S9YB53_9BACT</name>
<reference evidence="2 3" key="1">
    <citation type="submission" date="2018-03" db="EMBL/GenBank/DDBJ databases">
        <title>Draft Genome Sequences of the Obligatory Marine Myxobacteria Enhygromyxa salina SWB005.</title>
        <authorList>
            <person name="Poehlein A."/>
            <person name="Moghaddam J.A."/>
            <person name="Harms H."/>
            <person name="Alanjari M."/>
            <person name="Koenig G.M."/>
            <person name="Daniel R."/>
            <person name="Schaeberle T.F."/>
        </authorList>
    </citation>
    <scope>NUCLEOTIDE SEQUENCE [LARGE SCALE GENOMIC DNA]</scope>
    <source>
        <strain evidence="2 3">SWB005</strain>
    </source>
</reference>
<feature type="region of interest" description="Disordered" evidence="1">
    <location>
        <begin position="1"/>
        <end position="36"/>
    </location>
</feature>
<evidence type="ECO:0000313" key="3">
    <source>
        <dbReference type="Proteomes" id="UP000237968"/>
    </source>
</evidence>
<gene>
    <name evidence="2" type="ORF">ENSA5_24020</name>
</gene>